<dbReference type="KEGG" id="gtr:GLOTRDRAFT_122008"/>
<dbReference type="GO" id="GO:0005634">
    <property type="term" value="C:nucleus"/>
    <property type="evidence" value="ECO:0007669"/>
    <property type="project" value="UniProtKB-SubCell"/>
</dbReference>
<dbReference type="RefSeq" id="XP_007867518.1">
    <property type="nucleotide sequence ID" value="XM_007869327.1"/>
</dbReference>
<evidence type="ECO:0000256" key="6">
    <source>
        <dbReference type="ARBA" id="ARBA00023163"/>
    </source>
</evidence>
<keyword evidence="11" id="KW-1185">Reference proteome</keyword>
<keyword evidence="3" id="KW-0862">Zinc</keyword>
<evidence type="ECO:0000256" key="7">
    <source>
        <dbReference type="ARBA" id="ARBA00023242"/>
    </source>
</evidence>
<organism evidence="10 11">
    <name type="scientific">Gloeophyllum trabeum (strain ATCC 11539 / FP-39264 / Madison 617)</name>
    <name type="common">Brown rot fungus</name>
    <dbReference type="NCBI Taxonomy" id="670483"/>
    <lineage>
        <taxon>Eukaryota</taxon>
        <taxon>Fungi</taxon>
        <taxon>Dikarya</taxon>
        <taxon>Basidiomycota</taxon>
        <taxon>Agaricomycotina</taxon>
        <taxon>Agaricomycetes</taxon>
        <taxon>Gloeophyllales</taxon>
        <taxon>Gloeophyllaceae</taxon>
        <taxon>Gloeophyllum</taxon>
    </lineage>
</organism>
<feature type="domain" description="Zn(2)-C6 fungal-type" evidence="9">
    <location>
        <begin position="31"/>
        <end position="63"/>
    </location>
</feature>
<dbReference type="SUPFAM" id="SSF57701">
    <property type="entry name" value="Zn2/Cys6 DNA-binding domain"/>
    <property type="match status" value="1"/>
</dbReference>
<evidence type="ECO:0000256" key="5">
    <source>
        <dbReference type="ARBA" id="ARBA00023125"/>
    </source>
</evidence>
<dbReference type="PANTHER" id="PTHR31313:SF78">
    <property type="entry name" value="TRANSCRIPTION FACTOR DOMAIN-CONTAINING PROTEIN"/>
    <property type="match status" value="1"/>
</dbReference>
<dbReference type="PANTHER" id="PTHR31313">
    <property type="entry name" value="TY1 ENHANCER ACTIVATOR"/>
    <property type="match status" value="1"/>
</dbReference>
<evidence type="ECO:0000256" key="8">
    <source>
        <dbReference type="SAM" id="MobiDB-lite"/>
    </source>
</evidence>
<protein>
    <recommendedName>
        <fullName evidence="9">Zn(2)-C6 fungal-type domain-containing protein</fullName>
    </recommendedName>
</protein>
<dbReference type="Proteomes" id="UP000030669">
    <property type="component" value="Unassembled WGS sequence"/>
</dbReference>
<feature type="compositionally biased region" description="Polar residues" evidence="8">
    <location>
        <begin position="199"/>
        <end position="210"/>
    </location>
</feature>
<dbReference type="SMART" id="SM00066">
    <property type="entry name" value="GAL4"/>
    <property type="match status" value="1"/>
</dbReference>
<keyword evidence="4" id="KW-0805">Transcription regulation</keyword>
<dbReference type="InterPro" id="IPR007219">
    <property type="entry name" value="XnlR_reg_dom"/>
</dbReference>
<keyword evidence="7" id="KW-0539">Nucleus</keyword>
<gene>
    <name evidence="10" type="ORF">GLOTRDRAFT_122008</name>
</gene>
<evidence type="ECO:0000313" key="10">
    <source>
        <dbReference type="EMBL" id="EPQ54209.1"/>
    </source>
</evidence>
<dbReference type="EMBL" id="KB469304">
    <property type="protein sequence ID" value="EPQ54209.1"/>
    <property type="molecule type" value="Genomic_DNA"/>
</dbReference>
<keyword evidence="5" id="KW-0238">DNA-binding</keyword>
<dbReference type="CDD" id="cd12148">
    <property type="entry name" value="fungal_TF_MHR"/>
    <property type="match status" value="1"/>
</dbReference>
<dbReference type="InterPro" id="IPR001138">
    <property type="entry name" value="Zn2Cys6_DnaBD"/>
</dbReference>
<dbReference type="GO" id="GO:0000981">
    <property type="term" value="F:DNA-binding transcription factor activity, RNA polymerase II-specific"/>
    <property type="evidence" value="ECO:0007669"/>
    <property type="project" value="InterPro"/>
</dbReference>
<comment type="subcellular location">
    <subcellularLocation>
        <location evidence="1">Nucleus</location>
    </subcellularLocation>
</comment>
<feature type="compositionally biased region" description="Basic and acidic residues" evidence="8">
    <location>
        <begin position="1"/>
        <end position="12"/>
    </location>
</feature>
<accession>S7RN77</accession>
<dbReference type="OrthoDB" id="2123952at2759"/>
<dbReference type="Pfam" id="PF00172">
    <property type="entry name" value="Zn_clus"/>
    <property type="match status" value="1"/>
</dbReference>
<feature type="region of interest" description="Disordered" evidence="8">
    <location>
        <begin position="1"/>
        <end position="26"/>
    </location>
</feature>
<evidence type="ECO:0000313" key="11">
    <source>
        <dbReference type="Proteomes" id="UP000030669"/>
    </source>
</evidence>
<reference evidence="10 11" key="1">
    <citation type="journal article" date="2012" name="Science">
        <title>The Paleozoic origin of enzymatic lignin decomposition reconstructed from 31 fungal genomes.</title>
        <authorList>
            <person name="Floudas D."/>
            <person name="Binder M."/>
            <person name="Riley R."/>
            <person name="Barry K."/>
            <person name="Blanchette R.A."/>
            <person name="Henrissat B."/>
            <person name="Martinez A.T."/>
            <person name="Otillar R."/>
            <person name="Spatafora J.W."/>
            <person name="Yadav J.S."/>
            <person name="Aerts A."/>
            <person name="Benoit I."/>
            <person name="Boyd A."/>
            <person name="Carlson A."/>
            <person name="Copeland A."/>
            <person name="Coutinho P.M."/>
            <person name="de Vries R.P."/>
            <person name="Ferreira P."/>
            <person name="Findley K."/>
            <person name="Foster B."/>
            <person name="Gaskell J."/>
            <person name="Glotzer D."/>
            <person name="Gorecki P."/>
            <person name="Heitman J."/>
            <person name="Hesse C."/>
            <person name="Hori C."/>
            <person name="Igarashi K."/>
            <person name="Jurgens J.A."/>
            <person name="Kallen N."/>
            <person name="Kersten P."/>
            <person name="Kohler A."/>
            <person name="Kuees U."/>
            <person name="Kumar T.K.A."/>
            <person name="Kuo A."/>
            <person name="LaButti K."/>
            <person name="Larrondo L.F."/>
            <person name="Lindquist E."/>
            <person name="Ling A."/>
            <person name="Lombard V."/>
            <person name="Lucas S."/>
            <person name="Lundell T."/>
            <person name="Martin R."/>
            <person name="McLaughlin D.J."/>
            <person name="Morgenstern I."/>
            <person name="Morin E."/>
            <person name="Murat C."/>
            <person name="Nagy L.G."/>
            <person name="Nolan M."/>
            <person name="Ohm R.A."/>
            <person name="Patyshakuliyeva A."/>
            <person name="Rokas A."/>
            <person name="Ruiz-Duenas F.J."/>
            <person name="Sabat G."/>
            <person name="Salamov A."/>
            <person name="Samejima M."/>
            <person name="Schmutz J."/>
            <person name="Slot J.C."/>
            <person name="St John F."/>
            <person name="Stenlid J."/>
            <person name="Sun H."/>
            <person name="Sun S."/>
            <person name="Syed K."/>
            <person name="Tsang A."/>
            <person name="Wiebenga A."/>
            <person name="Young D."/>
            <person name="Pisabarro A."/>
            <person name="Eastwood D.C."/>
            <person name="Martin F."/>
            <person name="Cullen D."/>
            <person name="Grigoriev I.V."/>
            <person name="Hibbett D.S."/>
        </authorList>
    </citation>
    <scope>NUCLEOTIDE SEQUENCE [LARGE SCALE GENOMIC DNA]</scope>
    <source>
        <strain evidence="10 11">ATCC 11539</strain>
    </source>
</reference>
<keyword evidence="2" id="KW-0479">Metal-binding</keyword>
<keyword evidence="6" id="KW-0804">Transcription</keyword>
<dbReference type="InterPro" id="IPR051615">
    <property type="entry name" value="Transcr_Regulatory_Elem"/>
</dbReference>
<dbReference type="GO" id="GO:0006351">
    <property type="term" value="P:DNA-templated transcription"/>
    <property type="evidence" value="ECO:0007669"/>
    <property type="project" value="InterPro"/>
</dbReference>
<dbReference type="PROSITE" id="PS00463">
    <property type="entry name" value="ZN2_CY6_FUNGAL_1"/>
    <property type="match status" value="1"/>
</dbReference>
<dbReference type="InterPro" id="IPR036864">
    <property type="entry name" value="Zn2-C6_fun-type_DNA-bd_sf"/>
</dbReference>
<feature type="compositionally biased region" description="Basic and acidic residues" evidence="8">
    <location>
        <begin position="212"/>
        <end position="225"/>
    </location>
</feature>
<dbReference type="GO" id="GO:0003677">
    <property type="term" value="F:DNA binding"/>
    <property type="evidence" value="ECO:0007669"/>
    <property type="project" value="UniProtKB-KW"/>
</dbReference>
<dbReference type="GO" id="GO:0008270">
    <property type="term" value="F:zinc ion binding"/>
    <property type="evidence" value="ECO:0007669"/>
    <property type="project" value="InterPro"/>
</dbReference>
<dbReference type="eggNOG" id="ENOG502QW0K">
    <property type="taxonomic scope" value="Eukaryota"/>
</dbReference>
<evidence type="ECO:0000256" key="1">
    <source>
        <dbReference type="ARBA" id="ARBA00004123"/>
    </source>
</evidence>
<dbReference type="STRING" id="670483.S7RN77"/>
<evidence type="ECO:0000256" key="3">
    <source>
        <dbReference type="ARBA" id="ARBA00022833"/>
    </source>
</evidence>
<evidence type="ECO:0000256" key="2">
    <source>
        <dbReference type="ARBA" id="ARBA00022723"/>
    </source>
</evidence>
<feature type="compositionally biased region" description="Polar residues" evidence="8">
    <location>
        <begin position="151"/>
        <end position="181"/>
    </location>
</feature>
<dbReference type="HOGENOM" id="CLU_004748_1_0_1"/>
<dbReference type="AlphaFoldDB" id="S7RN77"/>
<feature type="region of interest" description="Disordered" evidence="8">
    <location>
        <begin position="866"/>
        <end position="899"/>
    </location>
</feature>
<feature type="region of interest" description="Disordered" evidence="8">
    <location>
        <begin position="151"/>
        <end position="259"/>
    </location>
</feature>
<dbReference type="Pfam" id="PF04082">
    <property type="entry name" value="Fungal_trans"/>
    <property type="match status" value="1"/>
</dbReference>
<dbReference type="PROSITE" id="PS50048">
    <property type="entry name" value="ZN2_CY6_FUNGAL_2"/>
    <property type="match status" value="1"/>
</dbReference>
<dbReference type="SMART" id="SM00906">
    <property type="entry name" value="Fungal_trans"/>
    <property type="match status" value="1"/>
</dbReference>
<proteinExistence type="predicted"/>
<evidence type="ECO:0000259" key="9">
    <source>
        <dbReference type="PROSITE" id="PS50048"/>
    </source>
</evidence>
<dbReference type="CDD" id="cd00067">
    <property type="entry name" value="GAL4"/>
    <property type="match status" value="1"/>
</dbReference>
<dbReference type="Gene3D" id="4.10.240.10">
    <property type="entry name" value="Zn(2)-C6 fungal-type DNA-binding domain"/>
    <property type="match status" value="1"/>
</dbReference>
<dbReference type="GeneID" id="19300801"/>
<dbReference type="OMA" id="TPRIMEN"/>
<sequence>MYSDIGDRDHWPPLDGTYQADPGGRKRASRACDQCRKTKSKCELLVEGGPCRNCAESNLVCTFLGPTYKRGPPKGYLHAIEQRWYQAETILGAILASPDPRAREIISALQKDDLAREVLNRVDIGPFGPTGRASQPAGATMEDLFHSFIATNERQTQRQSRVSREIVSTSKDSRLSPSQAAAWQDRLTTLLGAPPTNPPSSDISQHSSPPDNWRDGHSSEREGNRRPRLGSSPDFSGMYTIDGSSDATGEHSDDVEESSHAIGQLSLDENDEVRFHGEASGLHLLGQSERTDDRKEDGIWKLPMARVWPHAPHGILRYPEEDSVHVAWPPIPEQDRLVEMYFTYFHPSFPVLDQKLFMEAYEMSKEEPSPSSAAGSQKLSKLLLCSIFSIAERYCIDDGHTISKGEMHEEGCQYLDWAREILNRVYHHSRLSTCQALLLLGIREFGIGSVEHGWLYIGMASHMAQDLGLHRALDNWQYQGKELFSAEDTQIRRQVWWCCNIADKYVSVYMGRPVCIKEADFDTPLPDVRPDDENEHTIWQPYPLQPQRESSYIPVQTHLRSCFRAMSSLALIIGNIVDKIYPIRSKTMQVRVTESARLEQSLSQWYLNLPNCLQYNSSNATSPTPPPHVLVLHMMYWSTVLLLHRAFFPRNAKDDDAKLRQTPDAVIERARQECKGAANHVSSIAVAYGAAFGLRYTTPFLTSYILGAGIMHIVTLSTNASDVQASLGLRQCLESLKEMGDAWPSAARAWELLNGVKVQFEGSLTPLVNAPVRQKRRAEDEPTNQEYVSVVKQEPLEYNSPNNNYQGFDSRTMAQMLGLEVSEPHLQDPGFQGNTSWPFTIHSPSSQPWAALSHLDFADWNLNRPTDGVMAQQSEGNDWLPDVGSEQFPYDPYRQYPPS</sequence>
<name>S7RN77_GLOTA</name>
<evidence type="ECO:0000256" key="4">
    <source>
        <dbReference type="ARBA" id="ARBA00023015"/>
    </source>
</evidence>